<keyword evidence="4" id="KW-0378">Hydrolase</keyword>
<keyword evidence="3 8" id="KW-0812">Transmembrane</keyword>
<evidence type="ECO:0000256" key="6">
    <source>
        <dbReference type="ARBA" id="ARBA00022989"/>
    </source>
</evidence>
<keyword evidence="6 8" id="KW-1133">Transmembrane helix</keyword>
<dbReference type="AlphaFoldDB" id="A0A0N4ZZW6"/>
<dbReference type="Proteomes" id="UP000038045">
    <property type="component" value="Unplaced"/>
</dbReference>
<evidence type="ECO:0000256" key="2">
    <source>
        <dbReference type="ARBA" id="ARBA00006859"/>
    </source>
</evidence>
<feature type="transmembrane region" description="Helical" evidence="8">
    <location>
        <begin position="32"/>
        <end position="50"/>
    </location>
</feature>
<sequence length="454" mass="52969">MSKFFSSFKKDTTISENEISYEFHEKILSSSILYGLALLCIIWGSVRSLRYIKKCTTKREKIEASISTRKALKFPVIASIVLFSLYVLIKCDSECRDKVYDKGEQYLPEVILDKINEGNKQYQKLIGFFKQSDEINDNNLIEPKTANDKIRYFFNNTLRPMFNRENFFCALLVLLCYEGVFALANIFNPFLSPIYKIITLNFFKKINYRIKFDSGTKAMTDKEAEEAPEENWKKTSEIFYDNHYLLSLLIFTYISLHHVLQRHWITNNLIGVSFSIIGIEVLHLSSYKAGCILLMGLFFYDIFWVFGTDVMTTVAKSIDAPILLQFPQDILRNGWMAKNYSMIGLGDIVIPGIFIALLYRFDNREYLLGNNQPKRYFYFIVTIISYAIGLFMTIGIMHIFKKAQPALLYLVPCCIIIPYTIASIRGEGKELWNYNEERFIDPEKEDTYFEKKKV</sequence>
<reference evidence="10" key="1">
    <citation type="submission" date="2017-02" db="UniProtKB">
        <authorList>
            <consortium name="WormBaseParasite"/>
        </authorList>
    </citation>
    <scope>IDENTIFICATION</scope>
</reference>
<accession>A0A0N4ZZW6</accession>
<feature type="transmembrane region" description="Helical" evidence="8">
    <location>
        <begin position="289"/>
        <end position="307"/>
    </location>
</feature>
<name>A0A0N4ZZW6_PARTI</name>
<evidence type="ECO:0000256" key="1">
    <source>
        <dbReference type="ARBA" id="ARBA00004477"/>
    </source>
</evidence>
<dbReference type="GO" id="GO:0006465">
    <property type="term" value="P:signal peptide processing"/>
    <property type="evidence" value="ECO:0007669"/>
    <property type="project" value="TreeGrafter"/>
</dbReference>
<keyword evidence="5" id="KW-0256">Endoplasmic reticulum</keyword>
<evidence type="ECO:0000256" key="4">
    <source>
        <dbReference type="ARBA" id="ARBA00022801"/>
    </source>
</evidence>
<comment type="similarity">
    <text evidence="2">Belongs to the peptidase A22B family.</text>
</comment>
<proteinExistence type="inferred from homology"/>
<dbReference type="InterPro" id="IPR007369">
    <property type="entry name" value="Peptidase_A22B_SPP"/>
</dbReference>
<feature type="transmembrane region" description="Helical" evidence="8">
    <location>
        <begin position="167"/>
        <end position="187"/>
    </location>
</feature>
<evidence type="ECO:0000256" key="8">
    <source>
        <dbReference type="SAM" id="Phobius"/>
    </source>
</evidence>
<feature type="transmembrane region" description="Helical" evidence="8">
    <location>
        <begin position="71"/>
        <end position="89"/>
    </location>
</feature>
<feature type="transmembrane region" description="Helical" evidence="8">
    <location>
        <begin position="376"/>
        <end position="400"/>
    </location>
</feature>
<feature type="transmembrane region" description="Helical" evidence="8">
    <location>
        <begin position="340"/>
        <end position="361"/>
    </location>
</feature>
<organism evidence="9 10">
    <name type="scientific">Parastrongyloides trichosuri</name>
    <name type="common">Possum-specific nematode worm</name>
    <dbReference type="NCBI Taxonomy" id="131310"/>
    <lineage>
        <taxon>Eukaryota</taxon>
        <taxon>Metazoa</taxon>
        <taxon>Ecdysozoa</taxon>
        <taxon>Nematoda</taxon>
        <taxon>Chromadorea</taxon>
        <taxon>Rhabditida</taxon>
        <taxon>Tylenchina</taxon>
        <taxon>Panagrolaimomorpha</taxon>
        <taxon>Strongyloidoidea</taxon>
        <taxon>Strongyloididae</taxon>
        <taxon>Parastrongyloides</taxon>
    </lineage>
</organism>
<keyword evidence="7 8" id="KW-0472">Membrane</keyword>
<dbReference type="PANTHER" id="PTHR12174">
    <property type="entry name" value="SIGNAL PEPTIDE PEPTIDASE"/>
    <property type="match status" value="1"/>
</dbReference>
<dbReference type="GO" id="GO:0098554">
    <property type="term" value="C:cytoplasmic side of endoplasmic reticulum membrane"/>
    <property type="evidence" value="ECO:0007669"/>
    <property type="project" value="TreeGrafter"/>
</dbReference>
<evidence type="ECO:0000313" key="10">
    <source>
        <dbReference type="WBParaSite" id="PTRK_0001458800.1"/>
    </source>
</evidence>
<dbReference type="Pfam" id="PF04258">
    <property type="entry name" value="Peptidase_A22B"/>
    <property type="match status" value="1"/>
</dbReference>
<dbReference type="GO" id="GO:0098553">
    <property type="term" value="C:lumenal side of endoplasmic reticulum membrane"/>
    <property type="evidence" value="ECO:0007669"/>
    <property type="project" value="TreeGrafter"/>
</dbReference>
<dbReference type="GO" id="GO:0033619">
    <property type="term" value="P:membrane protein proteolysis"/>
    <property type="evidence" value="ECO:0007669"/>
    <property type="project" value="TreeGrafter"/>
</dbReference>
<dbReference type="WBParaSite" id="PTRK_0001458800.1">
    <property type="protein sequence ID" value="PTRK_0001458800.1"/>
    <property type="gene ID" value="PTRK_0001458800"/>
</dbReference>
<feature type="transmembrane region" description="Helical" evidence="8">
    <location>
        <begin position="243"/>
        <end position="259"/>
    </location>
</feature>
<comment type="subcellular location">
    <subcellularLocation>
        <location evidence="1">Endoplasmic reticulum membrane</location>
        <topology evidence="1">Multi-pass membrane protein</topology>
    </subcellularLocation>
</comment>
<evidence type="ECO:0000256" key="5">
    <source>
        <dbReference type="ARBA" id="ARBA00022824"/>
    </source>
</evidence>
<protein>
    <submittedName>
        <fullName evidence="10">Minor histocompatibility antigen H13</fullName>
    </submittedName>
</protein>
<dbReference type="SMART" id="SM00730">
    <property type="entry name" value="PSN"/>
    <property type="match status" value="1"/>
</dbReference>
<dbReference type="GO" id="GO:0042500">
    <property type="term" value="F:aspartic endopeptidase activity, intramembrane cleaving"/>
    <property type="evidence" value="ECO:0007669"/>
    <property type="project" value="InterPro"/>
</dbReference>
<evidence type="ECO:0000256" key="7">
    <source>
        <dbReference type="ARBA" id="ARBA00023136"/>
    </source>
</evidence>
<evidence type="ECO:0000256" key="3">
    <source>
        <dbReference type="ARBA" id="ARBA00022692"/>
    </source>
</evidence>
<dbReference type="PANTHER" id="PTHR12174:SF23">
    <property type="entry name" value="MINOR HISTOCOMPATIBILITY ANTIGEN H13"/>
    <property type="match status" value="1"/>
</dbReference>
<dbReference type="InterPro" id="IPR006639">
    <property type="entry name" value="Preselin/SPP"/>
</dbReference>
<evidence type="ECO:0000313" key="9">
    <source>
        <dbReference type="Proteomes" id="UP000038045"/>
    </source>
</evidence>
<feature type="transmembrane region" description="Helical" evidence="8">
    <location>
        <begin position="406"/>
        <end position="424"/>
    </location>
</feature>
<dbReference type="STRING" id="131310.A0A0N4ZZW6"/>
<keyword evidence="9" id="KW-1185">Reference proteome</keyword>